<protein>
    <submittedName>
        <fullName evidence="1">Uncharacterized protein</fullName>
    </submittedName>
</protein>
<dbReference type="EnsemblMetazoa" id="Aqu2.1.23263_001">
    <property type="protein sequence ID" value="Aqu2.1.23263_001"/>
    <property type="gene ID" value="Aqu2.1.23263"/>
</dbReference>
<evidence type="ECO:0000313" key="1">
    <source>
        <dbReference type="EnsemblMetazoa" id="Aqu2.1.23263_001"/>
    </source>
</evidence>
<organism evidence="1">
    <name type="scientific">Amphimedon queenslandica</name>
    <name type="common">Sponge</name>
    <dbReference type="NCBI Taxonomy" id="400682"/>
    <lineage>
        <taxon>Eukaryota</taxon>
        <taxon>Metazoa</taxon>
        <taxon>Porifera</taxon>
        <taxon>Demospongiae</taxon>
        <taxon>Heteroscleromorpha</taxon>
        <taxon>Haplosclerida</taxon>
        <taxon>Niphatidae</taxon>
        <taxon>Amphimedon</taxon>
    </lineage>
</organism>
<dbReference type="InParanoid" id="A0A1X7U6G9"/>
<dbReference type="AlphaFoldDB" id="A0A1X7U6G9"/>
<accession>A0A1X7U6G9</accession>
<sequence length="62" mass="7226">MEAAFRHHGEASIHGIKKHFIKLPKLLEAERHWNKIVNARNKAGFTKELFHNKKDDEPQLLG</sequence>
<proteinExistence type="predicted"/>
<reference evidence="1" key="1">
    <citation type="submission" date="2017-05" db="UniProtKB">
        <authorList>
            <consortium name="EnsemblMetazoa"/>
        </authorList>
    </citation>
    <scope>IDENTIFICATION</scope>
</reference>
<name>A0A1X7U6G9_AMPQE</name>